<proteinExistence type="predicted"/>
<dbReference type="Proteomes" id="UP000233551">
    <property type="component" value="Unassembled WGS sequence"/>
</dbReference>
<dbReference type="EMBL" id="PGOL01002298">
    <property type="protein sequence ID" value="PKI49041.1"/>
    <property type="molecule type" value="Genomic_DNA"/>
</dbReference>
<accession>A0A2I0IYJ1</accession>
<gene>
    <name evidence="1" type="ORF">CRG98_030628</name>
</gene>
<evidence type="ECO:0000313" key="1">
    <source>
        <dbReference type="EMBL" id="PKI49041.1"/>
    </source>
</evidence>
<reference evidence="1 2" key="1">
    <citation type="submission" date="2017-11" db="EMBL/GenBank/DDBJ databases">
        <title>De-novo sequencing of pomegranate (Punica granatum L.) genome.</title>
        <authorList>
            <person name="Akparov Z."/>
            <person name="Amiraslanov A."/>
            <person name="Hajiyeva S."/>
            <person name="Abbasov M."/>
            <person name="Kaur K."/>
            <person name="Hamwieh A."/>
            <person name="Solovyev V."/>
            <person name="Salamov A."/>
            <person name="Braich B."/>
            <person name="Kosarev P."/>
            <person name="Mahmoud A."/>
            <person name="Hajiyev E."/>
            <person name="Babayeva S."/>
            <person name="Izzatullayeva V."/>
            <person name="Mammadov A."/>
            <person name="Mammadov A."/>
            <person name="Sharifova S."/>
            <person name="Ojaghi J."/>
            <person name="Eynullazada K."/>
            <person name="Bayramov B."/>
            <person name="Abdulazimova A."/>
            <person name="Shahmuradov I."/>
        </authorList>
    </citation>
    <scope>NUCLEOTIDE SEQUENCE [LARGE SCALE GENOMIC DNA]</scope>
    <source>
        <strain evidence="2">cv. AG2017</strain>
        <tissue evidence="1">Leaf</tissue>
    </source>
</reference>
<keyword evidence="2" id="KW-1185">Reference proteome</keyword>
<sequence length="110" mass="12327">MERGGLWGVHRVVEGGAATQAAPRGSRPTKQVLRKSDFRNSKFRLPQFLPRFRVPTSANSSAVPNSGSRDFFNIDYSPSWGSRSVDCFEKLEQIREGTYRKIHASAEINA</sequence>
<dbReference type="AlphaFoldDB" id="A0A2I0IYJ1"/>
<comment type="caution">
    <text evidence="1">The sequence shown here is derived from an EMBL/GenBank/DDBJ whole genome shotgun (WGS) entry which is preliminary data.</text>
</comment>
<name>A0A2I0IYJ1_PUNGR</name>
<organism evidence="1 2">
    <name type="scientific">Punica granatum</name>
    <name type="common">Pomegranate</name>
    <dbReference type="NCBI Taxonomy" id="22663"/>
    <lineage>
        <taxon>Eukaryota</taxon>
        <taxon>Viridiplantae</taxon>
        <taxon>Streptophyta</taxon>
        <taxon>Embryophyta</taxon>
        <taxon>Tracheophyta</taxon>
        <taxon>Spermatophyta</taxon>
        <taxon>Magnoliopsida</taxon>
        <taxon>eudicotyledons</taxon>
        <taxon>Gunneridae</taxon>
        <taxon>Pentapetalae</taxon>
        <taxon>rosids</taxon>
        <taxon>malvids</taxon>
        <taxon>Myrtales</taxon>
        <taxon>Lythraceae</taxon>
        <taxon>Punica</taxon>
    </lineage>
</organism>
<dbReference type="STRING" id="22663.A0A2I0IYJ1"/>
<protein>
    <submittedName>
        <fullName evidence="1">Uncharacterized protein</fullName>
    </submittedName>
</protein>
<evidence type="ECO:0000313" key="2">
    <source>
        <dbReference type="Proteomes" id="UP000233551"/>
    </source>
</evidence>